<dbReference type="EMBL" id="LRIE01000028">
    <property type="protein sequence ID" value="KZM37095.1"/>
    <property type="molecule type" value="Genomic_DNA"/>
</dbReference>
<dbReference type="PATRIC" id="fig|43678.3.peg.202"/>
<organism evidence="4 5">
    <name type="scientific">Oerskovia enterophila</name>
    <dbReference type="NCBI Taxonomy" id="43678"/>
    <lineage>
        <taxon>Bacteria</taxon>
        <taxon>Bacillati</taxon>
        <taxon>Actinomycetota</taxon>
        <taxon>Actinomycetes</taxon>
        <taxon>Micrococcales</taxon>
        <taxon>Cellulomonadaceae</taxon>
        <taxon>Oerskovia</taxon>
    </lineage>
</organism>
<evidence type="ECO:0000256" key="1">
    <source>
        <dbReference type="ARBA" id="ARBA00010839"/>
    </source>
</evidence>
<dbReference type="HAMAP" id="MF_00612">
    <property type="entry name" value="UPF0225"/>
    <property type="match status" value="1"/>
</dbReference>
<comment type="similarity">
    <text evidence="1 2">Belongs to the UPF0225 family.</text>
</comment>
<dbReference type="Pfam" id="PF02810">
    <property type="entry name" value="SEC-C"/>
    <property type="match status" value="1"/>
</dbReference>
<dbReference type="PANTHER" id="PTHR33747">
    <property type="entry name" value="UPF0225 PROTEIN SCO1677"/>
    <property type="match status" value="1"/>
</dbReference>
<dbReference type="AlphaFoldDB" id="A0A163T4S3"/>
<dbReference type="Gene3D" id="3.10.450.50">
    <property type="match status" value="1"/>
</dbReference>
<gene>
    <name evidence="4" type="ORF">OJAG_01890</name>
</gene>
<dbReference type="InterPro" id="IPR048469">
    <property type="entry name" value="YchJ-like_M"/>
</dbReference>
<dbReference type="PANTHER" id="PTHR33747:SF1">
    <property type="entry name" value="ADENYLATE CYCLASE-ASSOCIATED CAP C-TERMINAL DOMAIN-CONTAINING PROTEIN"/>
    <property type="match status" value="1"/>
</dbReference>
<sequence length="148" mass="15827">MTATSPLPDDARCPCLSGETYGACCGRFHAGLGVGPGAAGPDAVTAPTAEALMRSRYAAFAVGDADYLLATWHPSTRPADLDLDDDVAWRRLDVVATSAGGPLDRTGVVEFVAHFRSAETRERGTLHEVSSFVREDGRWFYVDGEHRG</sequence>
<dbReference type="InterPro" id="IPR004027">
    <property type="entry name" value="SEC_C_motif"/>
</dbReference>
<name>A0A163T4S3_9CELL</name>
<protein>
    <recommendedName>
        <fullName evidence="2">UPF0225 protein OJAG_01890</fullName>
    </recommendedName>
</protein>
<comment type="caution">
    <text evidence="4">The sequence shown here is derived from an EMBL/GenBank/DDBJ whole genome shotgun (WGS) entry which is preliminary data.</text>
</comment>
<accession>A0A163T4S3</accession>
<dbReference type="SUPFAM" id="SSF54427">
    <property type="entry name" value="NTF2-like"/>
    <property type="match status" value="1"/>
</dbReference>
<dbReference type="Proteomes" id="UP000076447">
    <property type="component" value="Unassembled WGS sequence"/>
</dbReference>
<evidence type="ECO:0000313" key="5">
    <source>
        <dbReference type="Proteomes" id="UP000076447"/>
    </source>
</evidence>
<dbReference type="InterPro" id="IPR032710">
    <property type="entry name" value="NTF2-like_dom_sf"/>
</dbReference>
<reference evidence="4 5" key="1">
    <citation type="submission" date="2016-01" db="EMBL/GenBank/DDBJ databases">
        <title>Genome sequence of Oerskovia enterophila VJag, an agar and cellulose degrading bacterium.</title>
        <authorList>
            <person name="Poehlein A."/>
            <person name="Jag V."/>
            <person name="Bengelsdorf F."/>
            <person name="Duerre P."/>
            <person name="Daniel R."/>
        </authorList>
    </citation>
    <scope>NUCLEOTIDE SEQUENCE [LARGE SCALE GENOMIC DNA]</scope>
    <source>
        <strain evidence="4 5">VJag</strain>
    </source>
</reference>
<evidence type="ECO:0000256" key="2">
    <source>
        <dbReference type="HAMAP-Rule" id="MF_00612"/>
    </source>
</evidence>
<feature type="domain" description="YchJ-like middle NTF2-like" evidence="3">
    <location>
        <begin position="48"/>
        <end position="144"/>
    </location>
</feature>
<dbReference type="STRING" id="43678.OJAG_01890"/>
<dbReference type="Pfam" id="PF17775">
    <property type="entry name" value="YchJ_M-like"/>
    <property type="match status" value="1"/>
</dbReference>
<evidence type="ECO:0000259" key="3">
    <source>
        <dbReference type="Pfam" id="PF17775"/>
    </source>
</evidence>
<dbReference type="RefSeq" id="WP_231907555.1">
    <property type="nucleotide sequence ID" value="NZ_LRIE01000028.1"/>
</dbReference>
<proteinExistence type="inferred from homology"/>
<dbReference type="InterPro" id="IPR023006">
    <property type="entry name" value="YchJ-like"/>
</dbReference>
<evidence type="ECO:0000313" key="4">
    <source>
        <dbReference type="EMBL" id="KZM37095.1"/>
    </source>
</evidence>